<keyword evidence="2" id="KW-1185">Reference proteome</keyword>
<gene>
    <name evidence="1" type="ORF">RaK2_00413</name>
</gene>
<organism evidence="1 2">
    <name type="scientific">Klebsiella phage vB_KleM_RaK2</name>
    <dbReference type="NCBI Taxonomy" id="1147094"/>
    <lineage>
        <taxon>Viruses</taxon>
        <taxon>Duplodnaviria</taxon>
        <taxon>Heunggongvirae</taxon>
        <taxon>Uroviricota</taxon>
        <taxon>Caudoviricetes</taxon>
        <taxon>Alcyoneusvirus</taxon>
        <taxon>Alcyoneusvirus RaK2</taxon>
    </lineage>
</organism>
<dbReference type="EMBL" id="JQ513383">
    <property type="protein sequence ID" value="AFA44686.1"/>
    <property type="molecule type" value="Genomic_DNA"/>
</dbReference>
<dbReference type="GeneID" id="14013001"/>
<evidence type="ECO:0000313" key="2">
    <source>
        <dbReference type="Proteomes" id="UP000007524"/>
    </source>
</evidence>
<evidence type="ECO:0000313" key="1">
    <source>
        <dbReference type="EMBL" id="AFA44686.1"/>
    </source>
</evidence>
<protein>
    <submittedName>
        <fullName evidence="1">Uncharacterized protein</fullName>
    </submittedName>
</protein>
<accession>H6X4M0</accession>
<proteinExistence type="predicted"/>
<dbReference type="KEGG" id="vg:14013001"/>
<dbReference type="RefSeq" id="YP_007007568.1">
    <property type="nucleotide sequence ID" value="NC_019526.1"/>
</dbReference>
<sequence>MFLMSEFEKIIKRCEIYFYHIIKNIGKTKKSTVINCEYKDNGFICYTPENNECYFYFPDPEFGSSGIKTEIPDDVLTEEGYFQYSTIFDDEKLFSMVLMKYFKDNCDFGFSVEAPDCLFDFLQRTVYNENTN</sequence>
<reference evidence="1 2" key="1">
    <citation type="journal article" date="2012" name="J. Virol.">
        <title>Genome of Klebsiella sp.-Infecting Bacteriophage vB_KleM_RaK2.</title>
        <authorList>
            <person name="Simoliunas E."/>
            <person name="Kaliniene L."/>
            <person name="Truncaite L."/>
            <person name="Klausa V."/>
            <person name="Zajanckauskaite A."/>
            <person name="Meskys R."/>
        </authorList>
    </citation>
    <scope>NUCLEOTIDE SEQUENCE [LARGE SCALE GENOMIC DNA]</scope>
</reference>
<dbReference type="Proteomes" id="UP000007524">
    <property type="component" value="Segment"/>
</dbReference>
<name>H6X4M0_9CAUD</name>